<name>A0A317US33_ASPEC</name>
<keyword evidence="4" id="KW-1185">Reference proteome</keyword>
<dbReference type="RefSeq" id="XP_025384151.1">
    <property type="nucleotide sequence ID" value="XM_025532937.1"/>
</dbReference>
<dbReference type="EMBL" id="MSFU01000029">
    <property type="protein sequence ID" value="PWY64833.1"/>
    <property type="molecule type" value="Genomic_DNA"/>
</dbReference>
<dbReference type="InterPro" id="IPR050708">
    <property type="entry name" value="T6SS_VgrG/RHS"/>
</dbReference>
<feature type="transmembrane region" description="Helical" evidence="1">
    <location>
        <begin position="1233"/>
        <end position="1255"/>
    </location>
</feature>
<dbReference type="GeneID" id="37054899"/>
<organism evidence="3 4">
    <name type="scientific">Aspergillus eucalypticola (strain CBS 122712 / IBT 29274)</name>
    <dbReference type="NCBI Taxonomy" id="1448314"/>
    <lineage>
        <taxon>Eukaryota</taxon>
        <taxon>Fungi</taxon>
        <taxon>Dikarya</taxon>
        <taxon>Ascomycota</taxon>
        <taxon>Pezizomycotina</taxon>
        <taxon>Eurotiomycetes</taxon>
        <taxon>Eurotiomycetidae</taxon>
        <taxon>Eurotiales</taxon>
        <taxon>Aspergillaceae</taxon>
        <taxon>Aspergillus</taxon>
        <taxon>Aspergillus subgen. Circumdati</taxon>
    </lineage>
</organism>
<dbReference type="NCBIfam" id="TIGR01643">
    <property type="entry name" value="YD_repeat_2x"/>
    <property type="match status" value="2"/>
</dbReference>
<evidence type="ECO:0000256" key="1">
    <source>
        <dbReference type="SAM" id="Phobius"/>
    </source>
</evidence>
<sequence length="1309" mass="146024">MTLVIQIAIALHLPLPFPVEANHTSDGPGTKINSMIDTFPSGGVGRFGDRKTFYHVKSVAGRPANRGPFRVSRNSMELESQGYVAIVFTWFSTGPVHEYQSFRIAQPKDLPSEEVSLVPADLIGTSLSDWLVFHTQRWSGRQSLPCDFSTQIRGFSTYHDDDSCINRLLYSNSILKMYSGALVNRRGRGWQGFKQVQTYDQISNSTTSESFLKKWPLTGCAESIYIGDGRLSESRSLSKQTFEYDTVSTEQGSWKIFKIHRTADLRNYLSDGIIDGQSGTRYSYDEESNVIEEEVRNSDSSKYWTKFSYQKFQNLVPLRACKKVTLIRENHDFEGFEKGDISMTRACYDANSGILTKISEWSSSVNQFTSQFFEFDEYGNEVKIISALGLETCTNFDSRFHIYPIAISECGQDVRLPSQSAYDCNTGAQIATLKPDGSLTCSLVDSITETEPCEEDNKAMQLLSSQDLVRSQTLAERLSTTSVSPYTDVSVKFHSDSNGAYILASTISSHNPGPDGRVESLNFIDCRGMVRKTAKTHGCMPRSWVYSEYDSRGCNVLQSFATKLPGCQDSIAAGLEWMPDRSTCVTTTFDALKRHTSSQTRPSHQGQDRVIDTRLSYLEGGKTVQITFTDSSGATFSKTEKHYARINGKEKMVAMVDENGSRTTYNFDPLGHLTRITDPAGKIESRVYGSLGNLEKTCDPYRGTETRQHDLNGNIMEKINAVGEKLEYSYDCKGRVRQIMGHDRRVIYEWNSSGLMLFKPSRSSATERLMGRILAKTVHLPFHHPYRTVYAYDYQDQIVAKTLLDGSKVLEKYSGALLSESDLHVDDWQMEVDTTAALLNEEYKFNNLDRLSSTCDTLSDDLTKYTYQAGRLSSVKTNEDLGASYTSDASGNIMQKRDMEFQYLLGNVLVTAQDGKIARVQYDAAGRMVRRTVNGESFAFYYDDFGHMSHATSSQRSFQTDPSSYISARVLRSRLTQMPRCRIRRKFYGADRIVGVLWSDPAEGVEGAEEPSYSYHTVEWFHTNTKGNITRVFRGNGALKYRSDYSPFGQAMLSSQETELSAYEGKTIEAQTGLLDFDARWYDTLLGRFATPDDTLDEKSLSLPDGMNWYAIENNGPINHIDPTGHWSWKVWTGLGIGAALVIGGLVALATLPVSLPAAVVPSIFSHNIITGAALGAGGSALEYSWGHREDSESNSFRLDHFATHTSVGATIANNLVDQHVWGQKNVRWSDGLVSAMITGAVLGVLSAGASAAWADKTKGINEQVTSAWKNIKSEGYLRRITKALRAPAQKLLRGARFESSMVNHSPLD</sequence>
<dbReference type="InterPro" id="IPR006530">
    <property type="entry name" value="YD"/>
</dbReference>
<evidence type="ECO:0000313" key="3">
    <source>
        <dbReference type="EMBL" id="PWY64833.1"/>
    </source>
</evidence>
<evidence type="ECO:0000256" key="2">
    <source>
        <dbReference type="SAM" id="SignalP"/>
    </source>
</evidence>
<feature type="transmembrane region" description="Helical" evidence="1">
    <location>
        <begin position="1164"/>
        <end position="1182"/>
    </location>
</feature>
<keyword evidence="1" id="KW-0812">Transmembrane</keyword>
<dbReference type="PANTHER" id="PTHR32305">
    <property type="match status" value="1"/>
</dbReference>
<comment type="caution">
    <text evidence="3">The sequence shown here is derived from an EMBL/GenBank/DDBJ whole genome shotgun (WGS) entry which is preliminary data.</text>
</comment>
<feature type="chain" id="PRO_5016311067" description="RHS repeat protein" evidence="2">
    <location>
        <begin position="22"/>
        <end position="1309"/>
    </location>
</feature>
<gene>
    <name evidence="3" type="ORF">BO83DRAFT_392369</name>
</gene>
<proteinExistence type="predicted"/>
<dbReference type="InterPro" id="IPR022385">
    <property type="entry name" value="Rhs_assc_core"/>
</dbReference>
<feature type="transmembrane region" description="Helical" evidence="1">
    <location>
        <begin position="1131"/>
        <end position="1152"/>
    </location>
</feature>
<keyword evidence="1" id="KW-0472">Membrane</keyword>
<protein>
    <recommendedName>
        <fullName evidence="5">RHS repeat protein</fullName>
    </recommendedName>
</protein>
<reference evidence="3" key="1">
    <citation type="submission" date="2016-12" db="EMBL/GenBank/DDBJ databases">
        <title>The genomes of Aspergillus section Nigri reveals drivers in fungal speciation.</title>
        <authorList>
            <consortium name="DOE Joint Genome Institute"/>
            <person name="Vesth T.C."/>
            <person name="Nybo J."/>
            <person name="Theobald S."/>
            <person name="Brandl J."/>
            <person name="Frisvad J.C."/>
            <person name="Nielsen K.F."/>
            <person name="Lyhne E.K."/>
            <person name="Kogle M.E."/>
            <person name="Kuo A."/>
            <person name="Riley R."/>
            <person name="Clum A."/>
            <person name="Nolan M."/>
            <person name="Lipzen A."/>
            <person name="Salamov A."/>
            <person name="Henrissat B."/>
            <person name="Wiebenga A."/>
            <person name="De vries R.P."/>
            <person name="Grigoriev I.V."/>
            <person name="Mortensen U.H."/>
            <person name="Andersen M.R."/>
            <person name="Baker S.E."/>
        </authorList>
    </citation>
    <scope>NUCLEOTIDE SEQUENCE</scope>
    <source>
        <strain evidence="3">CBS 122712</strain>
    </source>
</reference>
<evidence type="ECO:0000313" key="4">
    <source>
        <dbReference type="Proteomes" id="UP000246171"/>
    </source>
</evidence>
<dbReference type="Gene3D" id="2.180.10.10">
    <property type="entry name" value="RHS repeat-associated core"/>
    <property type="match status" value="1"/>
</dbReference>
<dbReference type="OrthoDB" id="442731at2759"/>
<dbReference type="Pfam" id="PF05593">
    <property type="entry name" value="RHS_repeat"/>
    <property type="match status" value="1"/>
</dbReference>
<keyword evidence="2" id="KW-0732">Signal</keyword>
<keyword evidence="1" id="KW-1133">Transmembrane helix</keyword>
<dbReference type="NCBIfam" id="TIGR03696">
    <property type="entry name" value="Rhs_assc_core"/>
    <property type="match status" value="1"/>
</dbReference>
<evidence type="ECO:0008006" key="5">
    <source>
        <dbReference type="Google" id="ProtNLM"/>
    </source>
</evidence>
<dbReference type="VEuPathDB" id="FungiDB:BO83DRAFT_392369"/>
<dbReference type="PANTHER" id="PTHR32305:SF15">
    <property type="entry name" value="PROTEIN RHSA-RELATED"/>
    <property type="match status" value="1"/>
</dbReference>
<dbReference type="InterPro" id="IPR031325">
    <property type="entry name" value="RHS_repeat"/>
</dbReference>
<accession>A0A317US33</accession>
<feature type="signal peptide" evidence="2">
    <location>
        <begin position="1"/>
        <end position="21"/>
    </location>
</feature>
<dbReference type="Proteomes" id="UP000246171">
    <property type="component" value="Unassembled WGS sequence"/>
</dbReference>